<sequence length="244" mass="27885">MNKFFYFIGLTFIPIVFSCASSGVCGNYCYQPPQPSCQPASCQPGYMCGPYGCAKARARSSLTKKDGLIVNDETENKTFLNNIFGMTREYDFKNEKLNFTTYAQFTNPNYHFRKCCENRQLPDSCLSKCHFNSFTKNALQEMFFKNDPCPLEAAADIQYCAAQGKDHRTCCENAGVGRTIAGEKCLVFCDQRPGHVTKLSWDYVPCYDRFESIKRCFYDEIKAVAIQKFTPQLEDPRYASEIFK</sequence>
<organism evidence="1 2">
    <name type="scientific">Panagrolaimus sp. PS1159</name>
    <dbReference type="NCBI Taxonomy" id="55785"/>
    <lineage>
        <taxon>Eukaryota</taxon>
        <taxon>Metazoa</taxon>
        <taxon>Ecdysozoa</taxon>
        <taxon>Nematoda</taxon>
        <taxon>Chromadorea</taxon>
        <taxon>Rhabditida</taxon>
        <taxon>Tylenchina</taxon>
        <taxon>Panagrolaimomorpha</taxon>
        <taxon>Panagrolaimoidea</taxon>
        <taxon>Panagrolaimidae</taxon>
        <taxon>Panagrolaimus</taxon>
    </lineage>
</organism>
<name>A0AC35ERB5_9BILA</name>
<evidence type="ECO:0000313" key="2">
    <source>
        <dbReference type="WBParaSite" id="PS1159_v2.g10084.t1"/>
    </source>
</evidence>
<evidence type="ECO:0000313" key="1">
    <source>
        <dbReference type="Proteomes" id="UP000887580"/>
    </source>
</evidence>
<reference evidence="2" key="1">
    <citation type="submission" date="2022-11" db="UniProtKB">
        <authorList>
            <consortium name="WormBaseParasite"/>
        </authorList>
    </citation>
    <scope>IDENTIFICATION</scope>
</reference>
<protein>
    <submittedName>
        <fullName evidence="2">Uncharacterized protein</fullName>
    </submittedName>
</protein>
<accession>A0AC35ERB5</accession>
<dbReference type="WBParaSite" id="PS1159_v2.g10084.t1">
    <property type="protein sequence ID" value="PS1159_v2.g10084.t1"/>
    <property type="gene ID" value="PS1159_v2.g10084"/>
</dbReference>
<proteinExistence type="predicted"/>
<dbReference type="Proteomes" id="UP000887580">
    <property type="component" value="Unplaced"/>
</dbReference>